<dbReference type="InterPro" id="IPR017896">
    <property type="entry name" value="4Fe4S_Fe-S-bd"/>
</dbReference>
<dbReference type="SUPFAM" id="SSF51971">
    <property type="entry name" value="Nucleotide-binding domain"/>
    <property type="match status" value="1"/>
</dbReference>
<evidence type="ECO:0000313" key="7">
    <source>
        <dbReference type="Proteomes" id="UP000185093"/>
    </source>
</evidence>
<dbReference type="InterPro" id="IPR017900">
    <property type="entry name" value="4Fe4S_Fe_S_CS"/>
</dbReference>
<dbReference type="PROSITE" id="PS51379">
    <property type="entry name" value="4FE4S_FER_2"/>
    <property type="match status" value="2"/>
</dbReference>
<dbReference type="RefSeq" id="WP_074199879.1">
    <property type="nucleotide sequence ID" value="NZ_FSQZ01000001.1"/>
</dbReference>
<dbReference type="PROSITE" id="PS00198">
    <property type="entry name" value="4FE4S_FER_1"/>
    <property type="match status" value="1"/>
</dbReference>
<dbReference type="Pfam" id="PF07992">
    <property type="entry name" value="Pyr_redox_2"/>
    <property type="match status" value="1"/>
</dbReference>
<reference evidence="6 7" key="1">
    <citation type="submission" date="2016-11" db="EMBL/GenBank/DDBJ databases">
        <authorList>
            <person name="Varghese N."/>
            <person name="Submissions S."/>
        </authorList>
    </citation>
    <scope>NUCLEOTIDE SEQUENCE [LARGE SCALE GENOMIC DNA]</scope>
    <source>
        <strain evidence="6 7">DSM 20664</strain>
    </source>
</reference>
<dbReference type="SUPFAM" id="SSF46548">
    <property type="entry name" value="alpha-helical ferredoxin"/>
    <property type="match status" value="1"/>
</dbReference>
<dbReference type="Gene3D" id="3.10.20.740">
    <property type="match status" value="1"/>
</dbReference>
<dbReference type="Gene3D" id="3.30.70.20">
    <property type="match status" value="1"/>
</dbReference>
<name>A0ABY1JEQ9_9BACT</name>
<evidence type="ECO:0000256" key="2">
    <source>
        <dbReference type="ARBA" id="ARBA00023004"/>
    </source>
</evidence>
<organism evidence="6 7">
    <name type="scientific">Acetomicrobium flavidum</name>
    <dbReference type="NCBI Taxonomy" id="49896"/>
    <lineage>
        <taxon>Bacteria</taxon>
        <taxon>Thermotogati</taxon>
        <taxon>Synergistota</taxon>
        <taxon>Synergistia</taxon>
        <taxon>Synergistales</taxon>
        <taxon>Acetomicrobiaceae</taxon>
        <taxon>Acetomicrobium</taxon>
    </lineage>
</organism>
<dbReference type="CDD" id="cd00207">
    <property type="entry name" value="fer2"/>
    <property type="match status" value="1"/>
</dbReference>
<dbReference type="Pfam" id="PF22117">
    <property type="entry name" value="Fer4_Nqo3"/>
    <property type="match status" value="1"/>
</dbReference>
<dbReference type="SUPFAM" id="SSF54292">
    <property type="entry name" value="2Fe-2S ferredoxin-like"/>
    <property type="match status" value="1"/>
</dbReference>
<dbReference type="Proteomes" id="UP000185093">
    <property type="component" value="Unassembled WGS sequence"/>
</dbReference>
<dbReference type="Gene3D" id="3.40.50.720">
    <property type="entry name" value="NAD(P)-binding Rossmann-like Domain"/>
    <property type="match status" value="1"/>
</dbReference>
<sequence length="1071" mass="118227">MERNVRVLLNGREVYGFPGQTILELCQDCGVEIPYLCYDPHLSVHGGCSVCLVEVKGAKTLVRACSNKISNGMEIYTDTEKARLARKTALELLLSDHVGDCRPPCTLACPARGDVQGYVNLAVSGLYKEALDLLHENVTLPASIGRICPAPCQEKCRRNFVDEEPVSIREIKRFVGDWALKRGNLGHIDDIKDNGHSVAIVGGGPAGLSAAFFLRKKGYQVTIYEKEQELGGMMRYGIPGYRLPKDVLKKEIDWLLSWGINVKTNMALGRNMTLEELQRGHDAVLLAFGCWQSTPLNVPGENLKGVLAGIEFLYDVNNHVSVDIGKKVAVIGGGNTAMDACRCAKRLGAEEVTVIYRRTRQEMPAEDIEIEEAMEEGINFIYLAAPKEIRGDGRVREIVCEKMALGEPDASGRRRPIPTGETFVVTVDTVIAAIGQRPVLKVLPPEIHDGRRILVDENFATPIGGVFACGDLKTGPDIAIAAIGEGHFAAESIHHYITKGCAKSPYECDVTRDDLGPQDFLDREKQPREHPKVLPAHERLSMPFEEFNKGLTEEQIKHDGSRCMECGCPDIFECKLRAYSVKYEASPTRLSGEKVKRFEEKLRYYDRNMDKCILCGRCVRACDEIVGLHAIDFINRGFVSTIHDAYLKPLDEAECTGCGICVQLCPVGALTEKRRQRWPHSEVPMETKTTCGECSLGCEVVINSDKTGRSVVRVNSDLNSAVSPTKGLTCHKARTFHLNSAKPCPDFNPEALEKISNFLRSNDNISILLGNSLSNEDYEAIKDTLTNLAPNAVISLPEADEFKPFLTLTANEGQRRGTLGQLFEADVAFVIDDNLDQELPLIPTLLRKRVRAGALKIIYLGSTPGLLDKGSTIMLKTDMTDLSALLESLDSGLTKEASRLYEISEDKIKEAKDVLINAKRPLVLVGPKVASSIVSSQALLKLCSKLDKCTYLPLYRGANTEGALRILGNMLTPTTENLSMIKEGKISKVLLIEPDRWVRKMFFAVDKGVDCALLSSKTYDDISARIIMPITGWHERRGHVTNLSGAVLEQKEAIVPPKNVMSLSRLLTMIK</sequence>
<dbReference type="InterPro" id="IPR036010">
    <property type="entry name" value="2Fe-2S_ferredoxin-like_sf"/>
</dbReference>
<evidence type="ECO:0000256" key="3">
    <source>
        <dbReference type="ARBA" id="ARBA00023014"/>
    </source>
</evidence>
<keyword evidence="2" id="KW-0408">Iron</keyword>
<keyword evidence="1" id="KW-0479">Metal-binding</keyword>
<dbReference type="InterPro" id="IPR028261">
    <property type="entry name" value="DPD_II"/>
</dbReference>
<evidence type="ECO:0000256" key="1">
    <source>
        <dbReference type="ARBA" id="ARBA00022723"/>
    </source>
</evidence>
<dbReference type="SUPFAM" id="SSF54862">
    <property type="entry name" value="4Fe-4S ferredoxins"/>
    <property type="match status" value="1"/>
</dbReference>
<keyword evidence="7" id="KW-1185">Reference proteome</keyword>
<dbReference type="Gene3D" id="2.20.25.90">
    <property type="entry name" value="ADC-like domains"/>
    <property type="match status" value="1"/>
</dbReference>
<evidence type="ECO:0000259" key="5">
    <source>
        <dbReference type="PROSITE" id="PS51379"/>
    </source>
</evidence>
<dbReference type="Pfam" id="PF13510">
    <property type="entry name" value="Fer2_4"/>
    <property type="match status" value="1"/>
</dbReference>
<feature type="domain" description="2Fe-2S ferredoxin-type" evidence="4">
    <location>
        <begin position="3"/>
        <end position="81"/>
    </location>
</feature>
<dbReference type="SUPFAM" id="SSF53706">
    <property type="entry name" value="Formate dehydrogenase/DMSO reductase, domains 1-3"/>
    <property type="match status" value="1"/>
</dbReference>
<protein>
    <submittedName>
        <fullName evidence="6">Formate dehydrogenase major subunit</fullName>
    </submittedName>
</protein>
<dbReference type="PRINTS" id="PR00368">
    <property type="entry name" value="FADPNR"/>
</dbReference>
<feature type="domain" description="4Fe-4S ferredoxin-type" evidence="5">
    <location>
        <begin position="603"/>
        <end position="636"/>
    </location>
</feature>
<dbReference type="EMBL" id="FSQZ01000001">
    <property type="protein sequence ID" value="SIN74501.1"/>
    <property type="molecule type" value="Genomic_DNA"/>
</dbReference>
<comment type="caution">
    <text evidence="6">The sequence shown here is derived from an EMBL/GenBank/DDBJ whole genome shotgun (WGS) entry which is preliminary data.</text>
</comment>
<dbReference type="InterPro" id="IPR023753">
    <property type="entry name" value="FAD/NAD-binding_dom"/>
</dbReference>
<gene>
    <name evidence="6" type="ORF">SAMN05444368_1662</name>
</gene>
<dbReference type="Pfam" id="PF14691">
    <property type="entry name" value="Fer4_20"/>
    <property type="match status" value="1"/>
</dbReference>
<dbReference type="Gene3D" id="3.50.50.60">
    <property type="entry name" value="FAD/NAD(P)-binding domain"/>
    <property type="match status" value="1"/>
</dbReference>
<keyword evidence="3" id="KW-0411">Iron-sulfur</keyword>
<dbReference type="InterPro" id="IPR054351">
    <property type="entry name" value="NADH_UbQ_OxRdtase_ferredoxin"/>
</dbReference>
<dbReference type="PANTHER" id="PTHR42783">
    <property type="entry name" value="GLUTAMATE SYNTHASE [NADPH] SMALL CHAIN"/>
    <property type="match status" value="1"/>
</dbReference>
<feature type="domain" description="4Fe-4S ferredoxin-type" evidence="5">
    <location>
        <begin position="646"/>
        <end position="675"/>
    </location>
</feature>
<evidence type="ECO:0000259" key="4">
    <source>
        <dbReference type="PROSITE" id="PS51085"/>
    </source>
</evidence>
<dbReference type="PANTHER" id="PTHR42783:SF3">
    <property type="entry name" value="GLUTAMATE SYNTHASE [NADPH] SMALL CHAIN-RELATED"/>
    <property type="match status" value="1"/>
</dbReference>
<dbReference type="PRINTS" id="PR00469">
    <property type="entry name" value="PNDRDTASEII"/>
</dbReference>
<evidence type="ECO:0000313" key="6">
    <source>
        <dbReference type="EMBL" id="SIN74501.1"/>
    </source>
</evidence>
<proteinExistence type="predicted"/>
<dbReference type="InterPro" id="IPR036188">
    <property type="entry name" value="FAD/NAD-bd_sf"/>
</dbReference>
<dbReference type="PROSITE" id="PS51085">
    <property type="entry name" value="2FE2S_FER_2"/>
    <property type="match status" value="1"/>
</dbReference>
<dbReference type="InterPro" id="IPR001041">
    <property type="entry name" value="2Fe-2S_ferredoxin-type"/>
</dbReference>
<accession>A0ABY1JEQ9</accession>